<dbReference type="EMBL" id="CAACVI010000023">
    <property type="protein sequence ID" value="VEN74360.1"/>
    <property type="molecule type" value="Genomic_DNA"/>
</dbReference>
<organism evidence="3">
    <name type="scientific">uncultured Desulfobacteraceae bacterium</name>
    <dbReference type="NCBI Taxonomy" id="218296"/>
    <lineage>
        <taxon>Bacteria</taxon>
        <taxon>Pseudomonadati</taxon>
        <taxon>Thermodesulfobacteriota</taxon>
        <taxon>Desulfobacteria</taxon>
        <taxon>Desulfobacterales</taxon>
        <taxon>Desulfobacteraceae</taxon>
        <taxon>environmental samples</taxon>
    </lineage>
</organism>
<feature type="compositionally biased region" description="Polar residues" evidence="1">
    <location>
        <begin position="298"/>
        <end position="316"/>
    </location>
</feature>
<proteinExistence type="predicted"/>
<protein>
    <submittedName>
        <fullName evidence="3">Conserved repeat domain protein</fullName>
    </submittedName>
</protein>
<dbReference type="InterPro" id="IPR047589">
    <property type="entry name" value="DUF11_rpt"/>
</dbReference>
<feature type="region of interest" description="Disordered" evidence="1">
    <location>
        <begin position="283"/>
        <end position="328"/>
    </location>
</feature>
<feature type="region of interest" description="Disordered" evidence="1">
    <location>
        <begin position="554"/>
        <end position="575"/>
    </location>
</feature>
<gene>
    <name evidence="3" type="ORF">EPICR_30297</name>
</gene>
<sequence>MKQRQKFTLKRTVWAFPALIFLGSLLAFAPNIWAVGTEVGTLIQNQATATYKDANNNSHTAQSNLGNIEVEQIYNASLDEDRQNKTGAAGQTVYFPHTLNNTGNGQDTYTITVDQVAGDTGDFALLEVYLDENNNGIPDPGETLVASAGSPGTITLDPDQQVSLVVGGTIPGGAVAGNTFDSTLTATTPNGAVDDLTAGNGVDGLEGTNQNKVTVTDGPILNVTKSSTYNHQNTFNDISDDTITYVITVTNTGQGTAYNVDYQDVLDLTKFSVTDVAHITGVSSNGNFMDTPSDPDEGSQNSNTVEGFSPLATNDANGDGTAGDFGVRGHDDVLPPNTTISFQYTAPLFDTLAAGVHIENEVTILSDNDDDGNTTDPGETLLSNKTIDTIPQTYGVTATDTGANGANGVNDGGDDDNTSNDKQFVDTAAAGDTVLFSNVITNTGNGDDIFEIKVPNAGEAGNTFPVGTVFTFWNATGDTALIDTNTNGAVDTGPLAAGASVNIMVKAKLPAGVFGAGPYEGTLTATSAGNSTIDDTAVEALAAITQPAVDLSNSSGKTVCESDGDPNANKHPYDPVTSPGPVDTLSGNIGANIPFYLCVQNDAGVSDSFQLSVGSSYDGATLGSLPAGWTVIFHDKDDNVITTTPALPPGGTYIFHVHIVVPADPTQALADFTSDYDGDGADETLDGNSDGDGDYPIFIQVKSNNTSAFDIKLDALDVNDKEDVTLITNQTGQIEPGGSITYNHTLRNEGNTEELLSISGANSLAGSGWGNSILVDTTGDGKPDKPFSALVAGDPVFYYRGDNTYASQPYGADPNYPAGDYIVLGPGEKLNFTAQVFAPSSSPDGTTDTLTVTATYNGGASTVNNTDLTTVQRGQLRLVKTVAIDAGCDGVADEAFLETASSKAQPGQCVVWQLVITNEGTAPASEVEINDSIPAYSAYVINSIVSGVGDATTAAAPAVTLNANTDADDNETHANGYFAKKVGNTITFYVGAGALQSKGGVLTPGSAASMRFRTRVE</sequence>
<keyword evidence="2" id="KW-0732">Signal</keyword>
<dbReference type="NCBIfam" id="TIGR01451">
    <property type="entry name" value="B_ant_repeat"/>
    <property type="match status" value="1"/>
</dbReference>
<feature type="compositionally biased region" description="Low complexity" evidence="1">
    <location>
        <begin position="395"/>
        <end position="409"/>
    </location>
</feature>
<feature type="chain" id="PRO_5019808482" evidence="2">
    <location>
        <begin position="30"/>
        <end position="1017"/>
    </location>
</feature>
<name>A0A484HGM8_9BACT</name>
<feature type="signal peptide" evidence="2">
    <location>
        <begin position="1"/>
        <end position="29"/>
    </location>
</feature>
<evidence type="ECO:0000256" key="2">
    <source>
        <dbReference type="SAM" id="SignalP"/>
    </source>
</evidence>
<dbReference type="AlphaFoldDB" id="A0A484HGM8"/>
<evidence type="ECO:0000313" key="3">
    <source>
        <dbReference type="EMBL" id="VEN74360.1"/>
    </source>
</evidence>
<feature type="region of interest" description="Disordered" evidence="1">
    <location>
        <begin position="395"/>
        <end position="418"/>
    </location>
</feature>
<accession>A0A484HGM8</accession>
<reference evidence="3" key="1">
    <citation type="submission" date="2019-01" db="EMBL/GenBank/DDBJ databases">
        <authorList>
            <consortium name="Genoscope - CEA"/>
            <person name="William W."/>
        </authorList>
    </citation>
    <scope>NUCLEOTIDE SEQUENCE</scope>
    <source>
        <strain evidence="3">CR-1</strain>
    </source>
</reference>
<evidence type="ECO:0000256" key="1">
    <source>
        <dbReference type="SAM" id="MobiDB-lite"/>
    </source>
</evidence>